<proteinExistence type="predicted"/>
<evidence type="ECO:0008006" key="4">
    <source>
        <dbReference type="Google" id="ProtNLM"/>
    </source>
</evidence>
<sequence>MRFVAKNILLKTVLCFGITFPLRAEGVPAVTLGGGMDSACYPYELPPELLGNFTVCAFVRPEARTLDNLPADPLDSEMFHDDQVFDGIIFTLFHNNTLTEAIFQGSKLMVSHHETTYMFDGHFPAHSWRRFCLHFDSHKKEVCAMPSFFLLQNIK</sequence>
<keyword evidence="1" id="KW-0732">Signal</keyword>
<feature type="signal peptide" evidence="1">
    <location>
        <begin position="1"/>
        <end position="24"/>
    </location>
</feature>
<gene>
    <name evidence="2" type="ORF">SK128_024080</name>
</gene>
<dbReference type="Proteomes" id="UP001381693">
    <property type="component" value="Unassembled WGS sequence"/>
</dbReference>
<reference evidence="2 3" key="1">
    <citation type="submission" date="2023-11" db="EMBL/GenBank/DDBJ databases">
        <title>Halocaridina rubra genome assembly.</title>
        <authorList>
            <person name="Smith C."/>
        </authorList>
    </citation>
    <scope>NUCLEOTIDE SEQUENCE [LARGE SCALE GENOMIC DNA]</scope>
    <source>
        <strain evidence="2">EP-1</strain>
        <tissue evidence="2">Whole</tissue>
    </source>
</reference>
<organism evidence="2 3">
    <name type="scientific">Halocaridina rubra</name>
    <name type="common">Hawaiian red shrimp</name>
    <dbReference type="NCBI Taxonomy" id="373956"/>
    <lineage>
        <taxon>Eukaryota</taxon>
        <taxon>Metazoa</taxon>
        <taxon>Ecdysozoa</taxon>
        <taxon>Arthropoda</taxon>
        <taxon>Crustacea</taxon>
        <taxon>Multicrustacea</taxon>
        <taxon>Malacostraca</taxon>
        <taxon>Eumalacostraca</taxon>
        <taxon>Eucarida</taxon>
        <taxon>Decapoda</taxon>
        <taxon>Pleocyemata</taxon>
        <taxon>Caridea</taxon>
        <taxon>Atyoidea</taxon>
        <taxon>Atyidae</taxon>
        <taxon>Halocaridina</taxon>
    </lineage>
</organism>
<feature type="chain" id="PRO_5042982271" description="Secreted protein" evidence="1">
    <location>
        <begin position="25"/>
        <end position="155"/>
    </location>
</feature>
<name>A0AAN8WEM1_HALRR</name>
<evidence type="ECO:0000313" key="2">
    <source>
        <dbReference type="EMBL" id="KAK7063003.1"/>
    </source>
</evidence>
<evidence type="ECO:0000256" key="1">
    <source>
        <dbReference type="SAM" id="SignalP"/>
    </source>
</evidence>
<dbReference type="AlphaFoldDB" id="A0AAN8WEM1"/>
<protein>
    <recommendedName>
        <fullName evidence="4">Secreted protein</fullName>
    </recommendedName>
</protein>
<comment type="caution">
    <text evidence="2">The sequence shown here is derived from an EMBL/GenBank/DDBJ whole genome shotgun (WGS) entry which is preliminary data.</text>
</comment>
<keyword evidence="3" id="KW-1185">Reference proteome</keyword>
<evidence type="ECO:0000313" key="3">
    <source>
        <dbReference type="Proteomes" id="UP001381693"/>
    </source>
</evidence>
<dbReference type="EMBL" id="JAXCGZ010020981">
    <property type="protein sequence ID" value="KAK7063003.1"/>
    <property type="molecule type" value="Genomic_DNA"/>
</dbReference>
<accession>A0AAN8WEM1</accession>